<feature type="transmembrane region" description="Helical" evidence="1">
    <location>
        <begin position="6"/>
        <end position="28"/>
    </location>
</feature>
<name>A0A848DBI9_9EURY</name>
<organism evidence="2 3">
    <name type="scientific">Candidatus Ethanoperedens thermophilum</name>
    <dbReference type="NCBI Taxonomy" id="2766897"/>
    <lineage>
        <taxon>Archaea</taxon>
        <taxon>Methanobacteriati</taxon>
        <taxon>Methanobacteriota</taxon>
        <taxon>Stenosarchaea group</taxon>
        <taxon>Methanomicrobia</taxon>
        <taxon>Methanosarcinales</taxon>
        <taxon>Methanosarcinales incertae sedis</taxon>
        <taxon>GOM Arc I cluster</taxon>
        <taxon>Candidatus Ethanoperedens</taxon>
    </lineage>
</organism>
<evidence type="ECO:0000313" key="2">
    <source>
        <dbReference type="EMBL" id="NMG83591.1"/>
    </source>
</evidence>
<dbReference type="AlphaFoldDB" id="A0A848DBI9"/>
<dbReference type="Proteomes" id="UP000606580">
    <property type="component" value="Unassembled WGS sequence"/>
</dbReference>
<comment type="caution">
    <text evidence="2">The sequence shown here is derived from an EMBL/GenBank/DDBJ whole genome shotgun (WGS) entry which is preliminary data.</text>
</comment>
<keyword evidence="1" id="KW-1133">Transmembrane helix</keyword>
<sequence>MFDVSITFLASTVALSLCFIVTILRGWYPDAGDSAIMPDDIRALWDRNWYFSSDDQVG</sequence>
<accession>A0A848DBI9</accession>
<evidence type="ECO:0000256" key="1">
    <source>
        <dbReference type="SAM" id="Phobius"/>
    </source>
</evidence>
<protein>
    <submittedName>
        <fullName evidence="2">Uncharacterized protein</fullName>
    </submittedName>
</protein>
<dbReference type="EMBL" id="WNEG01000092">
    <property type="protein sequence ID" value="NMG83591.1"/>
    <property type="molecule type" value="Genomic_DNA"/>
</dbReference>
<keyword evidence="1" id="KW-0812">Transmembrane</keyword>
<proteinExistence type="predicted"/>
<keyword evidence="1" id="KW-0472">Membrane</keyword>
<gene>
    <name evidence="2" type="ORF">GIS02_05230</name>
</gene>
<evidence type="ECO:0000313" key="3">
    <source>
        <dbReference type="Proteomes" id="UP000606580"/>
    </source>
</evidence>
<reference evidence="2" key="1">
    <citation type="journal article" date="2020" name="MBio">
        <title>'Candidatus Ethanoperedens,' a Thermophilic Genus of Archaea Mediating the Anaerobic Oxidation of Ethane.</title>
        <authorList>
            <person name="Hahn C.J."/>
            <person name="Laso-Perez R."/>
            <person name="Vulcano F."/>
            <person name="Vaziourakis K.M."/>
            <person name="Stokke R."/>
            <person name="Steen I.H."/>
            <person name="Teske A."/>
            <person name="Boetius A."/>
            <person name="Liebeke M."/>
            <person name="Amann R."/>
            <person name="Knittel K."/>
            <person name="Wegener G."/>
        </authorList>
    </citation>
    <scope>NUCLEOTIDE SEQUENCE</scope>
    <source>
        <strain evidence="2">GoM-Arc1-LC-WB58</strain>
    </source>
</reference>